<evidence type="ECO:0000256" key="8">
    <source>
        <dbReference type="RuleBase" id="RU362042"/>
    </source>
</evidence>
<evidence type="ECO:0000256" key="7">
    <source>
        <dbReference type="RuleBase" id="RU003993"/>
    </source>
</evidence>
<dbReference type="Proteomes" id="UP001501476">
    <property type="component" value="Unassembled WGS sequence"/>
</dbReference>
<feature type="domain" description="Peptidase S26" evidence="9">
    <location>
        <begin position="39"/>
        <end position="238"/>
    </location>
</feature>
<comment type="catalytic activity">
    <reaction evidence="1 7">
        <text>Cleavage of hydrophobic, N-terminal signal or leader sequences from secreted and periplasmic proteins.</text>
        <dbReference type="EC" id="3.4.21.89"/>
    </reaction>
</comment>
<dbReference type="PRINTS" id="PR00727">
    <property type="entry name" value="LEADERPTASE"/>
</dbReference>
<dbReference type="CDD" id="cd06530">
    <property type="entry name" value="S26_SPase_I"/>
    <property type="match status" value="1"/>
</dbReference>
<name>A0ABP3CU02_9GAMM</name>
<evidence type="ECO:0000259" key="9">
    <source>
        <dbReference type="Pfam" id="PF10502"/>
    </source>
</evidence>
<dbReference type="PANTHER" id="PTHR43390:SF1">
    <property type="entry name" value="CHLOROPLAST PROCESSING PEPTIDASE"/>
    <property type="match status" value="1"/>
</dbReference>
<evidence type="ECO:0000256" key="4">
    <source>
        <dbReference type="ARBA" id="ARBA00019232"/>
    </source>
</evidence>
<comment type="similarity">
    <text evidence="2 8">Belongs to the peptidase S26 family.</text>
</comment>
<dbReference type="InterPro" id="IPR019756">
    <property type="entry name" value="Pept_S26A_signal_pept_1_Ser-AS"/>
</dbReference>
<dbReference type="SUPFAM" id="SSF51306">
    <property type="entry name" value="LexA/Signal peptidase"/>
    <property type="match status" value="1"/>
</dbReference>
<evidence type="ECO:0000256" key="2">
    <source>
        <dbReference type="ARBA" id="ARBA00009370"/>
    </source>
</evidence>
<dbReference type="Gene3D" id="2.10.109.10">
    <property type="entry name" value="Umud Fragment, subunit A"/>
    <property type="match status" value="1"/>
</dbReference>
<dbReference type="InterPro" id="IPR019758">
    <property type="entry name" value="Pept_S26A_signal_pept_1_CS"/>
</dbReference>
<dbReference type="InterPro" id="IPR019533">
    <property type="entry name" value="Peptidase_S26"/>
</dbReference>
<keyword evidence="7" id="KW-1133">Transmembrane helix</keyword>
<sequence length="258" mass="29141">MSFPAIMVLLVAVTGLIWLIDKLFWAPGRDNDAKEPVVVEYARSFFPIILLVLVIRSFIAEPFRIPSSSMVPTLHIGDFILVNKFSYGIRLPVLNTKILETGEPERGDVVVFRYPVKKNKSDPDIDYIKRVVGLPGDKVGYFNKTIYINGEPVAQEPQEKPESMINISAPGSELRSEQLGEHNHLIVVEPGVKRVEGETVVPEGHYFVMGDNRDNSNDSRYWGTVPEENLVGKAFLVWMSWDWNEGGIVWNRLGQSIE</sequence>
<keyword evidence="6 7" id="KW-0378">Hydrolase</keyword>
<reference evidence="11" key="1">
    <citation type="journal article" date="2019" name="Int. J. Syst. Evol. Microbiol.">
        <title>The Global Catalogue of Microorganisms (GCM) 10K type strain sequencing project: providing services to taxonomists for standard genome sequencing and annotation.</title>
        <authorList>
            <consortium name="The Broad Institute Genomics Platform"/>
            <consortium name="The Broad Institute Genome Sequencing Center for Infectious Disease"/>
            <person name="Wu L."/>
            <person name="Ma J."/>
        </authorList>
    </citation>
    <scope>NUCLEOTIDE SEQUENCE [LARGE SCALE GENOMIC DNA]</scope>
    <source>
        <strain evidence="11">JCM 6886</strain>
    </source>
</reference>
<accession>A0ABP3CU02</accession>
<keyword evidence="7" id="KW-0472">Membrane</keyword>
<keyword evidence="5 7" id="KW-0645">Protease</keyword>
<evidence type="ECO:0000256" key="3">
    <source>
        <dbReference type="ARBA" id="ARBA00013208"/>
    </source>
</evidence>
<comment type="subcellular location">
    <subcellularLocation>
        <location evidence="8">Membrane</location>
        <topology evidence="8">Multi-pass membrane protein</topology>
    </subcellularLocation>
</comment>
<feature type="transmembrane region" description="Helical" evidence="7">
    <location>
        <begin position="6"/>
        <end position="25"/>
    </location>
</feature>
<proteinExistence type="inferred from homology"/>
<dbReference type="InterPro" id="IPR000223">
    <property type="entry name" value="Pept_S26A_signal_pept_1"/>
</dbReference>
<evidence type="ECO:0000256" key="6">
    <source>
        <dbReference type="ARBA" id="ARBA00022801"/>
    </source>
</evidence>
<dbReference type="RefSeq" id="WP_286305167.1">
    <property type="nucleotide sequence ID" value="NZ_AP027741.1"/>
</dbReference>
<keyword evidence="7" id="KW-0812">Transmembrane</keyword>
<dbReference type="InterPro" id="IPR036286">
    <property type="entry name" value="LexA/Signal_pep-like_sf"/>
</dbReference>
<dbReference type="InterPro" id="IPR019757">
    <property type="entry name" value="Pept_S26A_signal_pept_1_Lys-AS"/>
</dbReference>
<dbReference type="PROSITE" id="PS00760">
    <property type="entry name" value="SPASE_I_2"/>
    <property type="match status" value="1"/>
</dbReference>
<organism evidence="10 11">
    <name type="scientific">Methylophaga marina</name>
    <dbReference type="NCBI Taxonomy" id="45495"/>
    <lineage>
        <taxon>Bacteria</taxon>
        <taxon>Pseudomonadati</taxon>
        <taxon>Pseudomonadota</taxon>
        <taxon>Gammaproteobacteria</taxon>
        <taxon>Thiotrichales</taxon>
        <taxon>Piscirickettsiaceae</taxon>
        <taxon>Methylophaga</taxon>
    </lineage>
</organism>
<evidence type="ECO:0000256" key="1">
    <source>
        <dbReference type="ARBA" id="ARBA00000677"/>
    </source>
</evidence>
<evidence type="ECO:0000313" key="11">
    <source>
        <dbReference type="Proteomes" id="UP001501476"/>
    </source>
</evidence>
<gene>
    <name evidence="10" type="primary">lepB</name>
    <name evidence="10" type="ORF">GCM10008964_03780</name>
</gene>
<feature type="transmembrane region" description="Helical" evidence="7">
    <location>
        <begin position="37"/>
        <end position="59"/>
    </location>
</feature>
<dbReference type="PROSITE" id="PS00761">
    <property type="entry name" value="SPASE_I_3"/>
    <property type="match status" value="1"/>
</dbReference>
<evidence type="ECO:0000256" key="5">
    <source>
        <dbReference type="ARBA" id="ARBA00022670"/>
    </source>
</evidence>
<dbReference type="EMBL" id="BAAADG010000001">
    <property type="protein sequence ID" value="GAA0215382.1"/>
    <property type="molecule type" value="Genomic_DNA"/>
</dbReference>
<comment type="caution">
    <text evidence="10">The sequence shown here is derived from an EMBL/GenBank/DDBJ whole genome shotgun (WGS) entry which is preliminary data.</text>
</comment>
<dbReference type="EC" id="3.4.21.89" evidence="3 7"/>
<evidence type="ECO:0000313" key="10">
    <source>
        <dbReference type="EMBL" id="GAA0215382.1"/>
    </source>
</evidence>
<dbReference type="NCBIfam" id="TIGR02227">
    <property type="entry name" value="sigpep_I_bact"/>
    <property type="match status" value="1"/>
</dbReference>
<protein>
    <recommendedName>
        <fullName evidence="4 7">Signal peptidase I</fullName>
        <ecNumber evidence="3 7">3.4.21.89</ecNumber>
    </recommendedName>
</protein>
<keyword evidence="11" id="KW-1185">Reference proteome</keyword>
<dbReference type="PROSITE" id="PS00501">
    <property type="entry name" value="SPASE_I_1"/>
    <property type="match status" value="1"/>
</dbReference>
<dbReference type="Pfam" id="PF10502">
    <property type="entry name" value="Peptidase_S26"/>
    <property type="match status" value="1"/>
</dbReference>
<dbReference type="PANTHER" id="PTHR43390">
    <property type="entry name" value="SIGNAL PEPTIDASE I"/>
    <property type="match status" value="1"/>
</dbReference>